<reference evidence="3 5" key="4">
    <citation type="submission" date="2016-10" db="EMBL/GenBank/DDBJ databases">
        <authorList>
            <person name="de Groot N.N."/>
        </authorList>
    </citation>
    <scope>NUCLEOTIDE SEQUENCE [LARGE SCALE GENOMIC DNA]</scope>
    <source>
        <strain evidence="3 5">Nl13</strain>
    </source>
</reference>
<dbReference type="KEGG" id="nmu:Nmul_A1237"/>
<dbReference type="EMBL" id="CP000103">
    <property type="protein sequence ID" value="ABB74540.1"/>
    <property type="molecule type" value="Genomic_DNA"/>
</dbReference>
<keyword evidence="1" id="KW-0812">Transmembrane</keyword>
<dbReference type="EMBL" id="FNVK01000013">
    <property type="protein sequence ID" value="SEF89193.1"/>
    <property type="molecule type" value="Genomic_DNA"/>
</dbReference>
<protein>
    <submittedName>
        <fullName evidence="2">Short chain amide porin</fullName>
    </submittedName>
</protein>
<organism evidence="2 4">
    <name type="scientific">Nitrosospira multiformis (strain ATCC 25196 / NCIMB 11849 / C 71)</name>
    <dbReference type="NCBI Taxonomy" id="323848"/>
    <lineage>
        <taxon>Bacteria</taxon>
        <taxon>Pseudomonadati</taxon>
        <taxon>Pseudomonadota</taxon>
        <taxon>Betaproteobacteria</taxon>
        <taxon>Nitrosomonadales</taxon>
        <taxon>Nitrosomonadaceae</taxon>
        <taxon>Nitrosospira</taxon>
    </lineage>
</organism>
<dbReference type="AlphaFoldDB" id="Q2Y9N1"/>
<dbReference type="Proteomes" id="UP000002718">
    <property type="component" value="Chromosome"/>
</dbReference>
<reference evidence="2 4" key="3">
    <citation type="journal article" date="2008" name="Appl. Environ. Microbiol.">
        <title>Complete genome sequence of Nitrosospira multiformis, an ammonia-oxidizing bacterium from the soil environment.</title>
        <authorList>
            <person name="Norton J.M."/>
            <person name="Klotz M.G."/>
            <person name="Stein L.Y."/>
            <person name="Arp D.J."/>
            <person name="Bottomley P.J."/>
            <person name="Chain P.S."/>
            <person name="Hauser L.J."/>
            <person name="Land M.L."/>
            <person name="Larimer F.W."/>
            <person name="Shin M.W."/>
            <person name="Starkenburg S.R."/>
        </authorList>
    </citation>
    <scope>NUCLEOTIDE SEQUENCE [LARGE SCALE GENOMIC DNA]</scope>
    <source>
        <strain evidence="2">ATCC 25196</strain>
        <strain evidence="4">ATCC 25196 / NCIMB 11849 / C 71</strain>
    </source>
</reference>
<dbReference type="HOGENOM" id="CLU_045661_0_0_4"/>
<reference evidence="4" key="2">
    <citation type="submission" date="2005-08" db="EMBL/GenBank/DDBJ databases">
        <title>Complete sequence of chromosome 1 of Nitrosospira multiformis ATCC 25196.</title>
        <authorList>
            <person name="Copeland A."/>
            <person name="Lucas S."/>
            <person name="Lapidus A."/>
            <person name="Barry K."/>
            <person name="Detter J.C."/>
            <person name="Glavina T."/>
            <person name="Hammon N."/>
            <person name="Israni S."/>
            <person name="Pitluck S."/>
            <person name="Chain P."/>
            <person name="Malfatti S."/>
            <person name="Shin M."/>
            <person name="Vergez L."/>
            <person name="Schmutz J."/>
            <person name="Larimer F."/>
            <person name="Land M."/>
            <person name="Hauser L."/>
            <person name="Kyrpides N."/>
            <person name="Lykidis A."/>
            <person name="Richardson P."/>
        </authorList>
    </citation>
    <scope>NUCLEOTIDE SEQUENCE [LARGE SCALE GENOMIC DNA]</scope>
    <source>
        <strain evidence="4">ATCC 25196 / NCIMB 11849 / C 71</strain>
    </source>
</reference>
<evidence type="ECO:0000256" key="1">
    <source>
        <dbReference type="SAM" id="Phobius"/>
    </source>
</evidence>
<dbReference type="STRING" id="323848.Nmul_A1237"/>
<evidence type="ECO:0000313" key="5">
    <source>
        <dbReference type="Proteomes" id="UP000236751"/>
    </source>
</evidence>
<evidence type="ECO:0000313" key="2">
    <source>
        <dbReference type="EMBL" id="ABB74540.1"/>
    </source>
</evidence>
<evidence type="ECO:0000313" key="3">
    <source>
        <dbReference type="EMBL" id="SEF89193.1"/>
    </source>
</evidence>
<dbReference type="Proteomes" id="UP000236751">
    <property type="component" value="Unassembled WGS sequence"/>
</dbReference>
<feature type="transmembrane region" description="Helical" evidence="1">
    <location>
        <begin position="57"/>
        <end position="81"/>
    </location>
</feature>
<name>Q2Y9N1_NITMU</name>
<evidence type="ECO:0000313" key="4">
    <source>
        <dbReference type="Proteomes" id="UP000002718"/>
    </source>
</evidence>
<gene>
    <name evidence="2" type="ordered locus">Nmul_A1237</name>
    <name evidence="3" type="ORF">SAMN05216403_11359</name>
</gene>
<accession>Q2Y9N1</accession>
<reference evidence="2" key="1">
    <citation type="submission" date="2005-08" db="EMBL/GenBank/DDBJ databases">
        <title>Complete sequence of Chromosome 1 of Nitrosospira multiformis ATCC 25196.</title>
        <authorList>
            <consortium name="US DOE Joint Genome Institute"/>
            <person name="Copeland A."/>
            <person name="Lucas S."/>
            <person name="Lapidus A."/>
            <person name="Barry K."/>
            <person name="Detter J.C."/>
            <person name="Glavina T."/>
            <person name="Hammon N."/>
            <person name="Israni S."/>
            <person name="Pitluck S."/>
            <person name="Chain P."/>
            <person name="Malfatti S."/>
            <person name="Shin M."/>
            <person name="Vergez L."/>
            <person name="Schmutz J."/>
            <person name="Larimer F."/>
            <person name="Land M."/>
            <person name="Hauser L."/>
            <person name="Kyrpides N."/>
            <person name="Lykidis A."/>
            <person name="Richardson P."/>
        </authorList>
    </citation>
    <scope>NUCLEOTIDE SEQUENCE</scope>
    <source>
        <strain evidence="2">ATCC 25196</strain>
    </source>
</reference>
<keyword evidence="4" id="KW-1185">Reference proteome</keyword>
<proteinExistence type="predicted"/>
<keyword evidence="1" id="KW-0472">Membrane</keyword>
<sequence>MMNTKNSCMIVQPIISRVTKETLVMKNFMQRADKVRNNESAPVEVRPRKLFCKPRKFLVHVCSVSLAILALIMDSLFLSSWAQAAEVTLPKGPKYAIDETKWVTLGIGFRGTGLWVENPATGNLRSGDFSIDNARFYLNGQIHQYLKFEVNTECFFCNNTHPGDNPKMSYNVLDAIGKFELNRYFNIWGGRMLVPTERGELSGPFFQSTHDAFKTPFFSQDFSTKFGSGGAGRYGRDDGGTFWGSLEPGFISGTLGYAVGVYRGVQSSRSAGPNQGDDVLWAGRFTYNFLNPEKNPGYYTSSTYFGKAGDILALAFGVSYQKNGAGSFAHRSDFLGLVGDALFEKVLPRNMGVITANGEYKQFYANYSPAAFQDPDCFCMFDGKSWTVTGLYLLPMRIGIGQFQPYGRFTSIQPNNSSNREEIEAGVNYIIDGFNARISAYYQHGDLFTKRLNYAPDVAGEKVDVFKLSFQLQM</sequence>
<keyword evidence="1" id="KW-1133">Transmembrane helix</keyword>
<dbReference type="eggNOG" id="COG3111">
    <property type="taxonomic scope" value="Bacteria"/>
</dbReference>